<dbReference type="Gene3D" id="3.10.50.90">
    <property type="match status" value="5"/>
</dbReference>
<accession>A0A380KWM8</accession>
<keyword evidence="4" id="KW-1185">Reference proteome</keyword>
<proteinExistence type="predicted"/>
<feature type="region of interest" description="Disordered" evidence="2">
    <location>
        <begin position="241"/>
        <end position="313"/>
    </location>
</feature>
<organism evidence="3 4">
    <name type="scientific">Streptococcus massiliensis</name>
    <dbReference type="NCBI Taxonomy" id="313439"/>
    <lineage>
        <taxon>Bacteria</taxon>
        <taxon>Bacillati</taxon>
        <taxon>Bacillota</taxon>
        <taxon>Bacilli</taxon>
        <taxon>Lactobacillales</taxon>
        <taxon>Streptococcaceae</taxon>
        <taxon>Streptococcus</taxon>
    </lineage>
</organism>
<reference evidence="3" key="1">
    <citation type="submission" date="2018-06" db="EMBL/GenBank/DDBJ databases">
        <authorList>
            <consortium name="Pathogen Informatics"/>
            <person name="Doyle S."/>
        </authorList>
    </citation>
    <scope>NUCLEOTIDE SEQUENCE [LARGE SCALE GENOMIC DNA]</scope>
    <source>
        <strain evidence="3">NCTC13765</strain>
    </source>
</reference>
<evidence type="ECO:0000313" key="3">
    <source>
        <dbReference type="EMBL" id="SUN75961.1"/>
    </source>
</evidence>
<feature type="compositionally biased region" description="Pro residues" evidence="2">
    <location>
        <begin position="286"/>
        <end position="307"/>
    </location>
</feature>
<feature type="compositionally biased region" description="Basic and acidic residues" evidence="2">
    <location>
        <begin position="1087"/>
        <end position="1106"/>
    </location>
</feature>
<dbReference type="RefSeq" id="WP_018372532.1">
    <property type="nucleotide sequence ID" value="NZ_UHFR01000005.1"/>
</dbReference>
<evidence type="ECO:0000256" key="2">
    <source>
        <dbReference type="SAM" id="MobiDB-lite"/>
    </source>
</evidence>
<dbReference type="InterPro" id="IPR023832">
    <property type="entry name" value="His_triad_protein"/>
</dbReference>
<protein>
    <submittedName>
        <fullName evidence="3">Histidine triad A protein</fullName>
    </submittedName>
</protein>
<feature type="compositionally biased region" description="Basic and acidic residues" evidence="2">
    <location>
        <begin position="182"/>
        <end position="192"/>
    </location>
</feature>
<feature type="compositionally biased region" description="Basic and acidic residues" evidence="2">
    <location>
        <begin position="401"/>
        <end position="427"/>
    </location>
</feature>
<feature type="compositionally biased region" description="Basic and acidic residues" evidence="2">
    <location>
        <begin position="1212"/>
        <end position="1223"/>
    </location>
</feature>
<keyword evidence="1" id="KW-0175">Coiled coil</keyword>
<dbReference type="OrthoDB" id="3264350at2"/>
<dbReference type="NCBIfam" id="TIGR01363">
    <property type="entry name" value="strep_his_triad"/>
    <property type="match status" value="2"/>
</dbReference>
<evidence type="ECO:0000313" key="4">
    <source>
        <dbReference type="Proteomes" id="UP000254634"/>
    </source>
</evidence>
<feature type="coiled-coil region" evidence="1">
    <location>
        <begin position="915"/>
        <end position="942"/>
    </location>
</feature>
<feature type="compositionally biased region" description="Acidic residues" evidence="2">
    <location>
        <begin position="1224"/>
        <end position="1241"/>
    </location>
</feature>
<feature type="region of interest" description="Disordered" evidence="2">
    <location>
        <begin position="384"/>
        <end position="427"/>
    </location>
</feature>
<feature type="region of interest" description="Disordered" evidence="2">
    <location>
        <begin position="1189"/>
        <end position="1247"/>
    </location>
</feature>
<name>A0A380KWM8_9STRE</name>
<dbReference type="InterPro" id="IPR037228">
    <property type="entry name" value="PhtA_dom_sf"/>
</dbReference>
<dbReference type="Pfam" id="PF04270">
    <property type="entry name" value="Strep_his_triad"/>
    <property type="match status" value="7"/>
</dbReference>
<evidence type="ECO:0000256" key="1">
    <source>
        <dbReference type="SAM" id="Coils"/>
    </source>
</evidence>
<dbReference type="STRING" id="1123307.GCA_000380065_01817"/>
<dbReference type="Proteomes" id="UP000254634">
    <property type="component" value="Unassembled WGS sequence"/>
</dbReference>
<gene>
    <name evidence="3" type="ORF">NCTC13765_00404</name>
</gene>
<feature type="region of interest" description="Disordered" evidence="2">
    <location>
        <begin position="1087"/>
        <end position="1108"/>
    </location>
</feature>
<dbReference type="InterPro" id="IPR006270">
    <property type="entry name" value="Strep_his_triad_rpt"/>
</dbReference>
<dbReference type="SUPFAM" id="SSF142887">
    <property type="entry name" value="PhtA domain-like"/>
    <property type="match status" value="4"/>
</dbReference>
<sequence length="1308" mass="146348">MKKKYIAGSVALVAALSLCSYELGRFQESQNQANKKDNRVAYVDAKSSKKNQASKAENLTPDQVSAKEGINAEQIVVKITDQGYVTSHGDHYHYYNGKVPYDAIISEELIMKDPNYVLNDADIVNEVKDGYIIKVNGKYYLYLKDKNHTTNVRTKEEITRQKGIHGASENGISGASNLGGSGHRDKQGRYTTDDGYVFSPTDVIEDTGDGFIVPHGNHTHWIPKSDLSPSELAAAQAYWDSKQGGGNKGHTSPLNNPGANSGWQPPTNNNGSSNQGLPPINNNPIVPNPAPSQPNNPNPAPEQPKPSQPAEKSWQDRLQELYRLPQSQRHVESDGLVFDPAKIVKRTATGVSVPHGNHYHFIYYKDMSPLEEYIARNLPIANQPTYPKTAENPPANQPKTEQPKTETPKTEQPKPEQPKEKPQEEGDHDFHAEHVIGKDDEGYIVQHGNHNHYFYKKDLTAEQIAAAEAQLQKQGEKSTEPAKPTIEDVDRFSRDASDEEKIQYISKTYGVPLEAIRISNGYFVFNNPDQAYDPTHVHPYAVRKEHVRIPLVTGNDELDFLNELYTTALRSGLSPYTIQVENGQFVIPHGDHNHYIKVQSKGVSQALKSRIPALQPAYIVGDFDQKVVLAKVDSLLKESRKLYANDPLKQRRIEMALGAFVETMKKLPSNSTAGYLNGLAQFDKQYIHVDNKVKPTEPTTLDKKYQSLVDKLAIMDTDSYKISKKELLIRLQTAKVAQDSLTMDQVEKLLTALNDFQSRTGITSVEYLKFFYENSDDNRLSKELADKVTNLAMKLYKSQAKIEAINLNELFLDLYQTKNEVLYVTASGKKADASVKTALDSNRLDGHTYKTNIYNFLTGIYGNFAPKPYEEVDSAEIEKVFAQIEEMLAKITDTATKNKLTATLTNLKQTLKGSNTNKNNVLDAAKNLLEQVKQALQTAEENRKPENPELYAKLYELLMGAHRYLEDNSGSDEDFDKVDALLDKLSNPETDKSALWSEVQALVSQIQHPERAGKPNSQIAYTAEEIAAAKAAGRYTTSDGYIFDVKDITSDEGDAYITPHIGHTHWIPKSDLSEAERAAADAYCKEKGLTNKKEKPAPDKKPDAGKESAQAIYERVKAAKIVPVEKMPYSTAYAVEYRNGQLIIPHYAHYHNISLSWFDEGLYHAPDGYSMEQFLATVKYYIENPNDRPKSDNGWGNDSDHIKNGGNQAPDDTNKDDNEKKEEENDYTGENSEDKEEELDDYEKAQKAQAEAMGMSLAEFQAKLVKLALKYNVGADRITFDTNAKNATFTTSDGKTKTVNFLTLEEIN</sequence>
<feature type="compositionally biased region" description="Polar residues" evidence="2">
    <location>
        <begin position="249"/>
        <end position="276"/>
    </location>
</feature>
<dbReference type="EMBL" id="UHFR01000005">
    <property type="protein sequence ID" value="SUN75961.1"/>
    <property type="molecule type" value="Genomic_DNA"/>
</dbReference>
<feature type="region of interest" description="Disordered" evidence="2">
    <location>
        <begin position="155"/>
        <end position="194"/>
    </location>
</feature>